<dbReference type="GO" id="GO:0006777">
    <property type="term" value="P:Mo-molybdopterin cofactor biosynthetic process"/>
    <property type="evidence" value="ECO:0007669"/>
    <property type="project" value="UniProtKB-KW"/>
</dbReference>
<keyword evidence="4" id="KW-0547">Nucleotide-binding</keyword>
<evidence type="ECO:0000313" key="10">
    <source>
        <dbReference type="Proteomes" id="UP000515237"/>
    </source>
</evidence>
<evidence type="ECO:0000313" key="9">
    <source>
        <dbReference type="EMBL" id="QNF35820.1"/>
    </source>
</evidence>
<keyword evidence="3" id="KW-0479">Metal-binding</keyword>
<dbReference type="Pfam" id="PF12804">
    <property type="entry name" value="NTP_transf_3"/>
    <property type="match status" value="1"/>
</dbReference>
<dbReference type="GO" id="GO:0016779">
    <property type="term" value="F:nucleotidyltransferase activity"/>
    <property type="evidence" value="ECO:0007669"/>
    <property type="project" value="UniProtKB-ARBA"/>
</dbReference>
<keyword evidence="5" id="KW-0460">Magnesium</keyword>
<evidence type="ECO:0000256" key="4">
    <source>
        <dbReference type="ARBA" id="ARBA00022741"/>
    </source>
</evidence>
<evidence type="ECO:0000256" key="2">
    <source>
        <dbReference type="ARBA" id="ARBA00022679"/>
    </source>
</evidence>
<dbReference type="GO" id="GO:0005525">
    <property type="term" value="F:GTP binding"/>
    <property type="evidence" value="ECO:0007669"/>
    <property type="project" value="UniProtKB-KW"/>
</dbReference>
<dbReference type="PANTHER" id="PTHR19136">
    <property type="entry name" value="MOLYBDENUM COFACTOR GUANYLYLTRANSFERASE"/>
    <property type="match status" value="1"/>
</dbReference>
<name>A0A7G7GF86_9BACT</name>
<dbReference type="Proteomes" id="UP000515237">
    <property type="component" value="Chromosome"/>
</dbReference>
<protein>
    <submittedName>
        <fullName evidence="9">NTP transferase domain-containing protein</fullName>
    </submittedName>
</protein>
<dbReference type="KEGG" id="aswu:HUW51_12045"/>
<evidence type="ECO:0000256" key="6">
    <source>
        <dbReference type="ARBA" id="ARBA00023134"/>
    </source>
</evidence>
<reference evidence="9 10" key="1">
    <citation type="journal article" date="2018" name="Int. J. Syst. Evol. Microbiol.">
        <title>Adhaeribacter swui sp. nov., isolated from wet mud.</title>
        <authorList>
            <person name="Kim D.U."/>
            <person name="Kim K.W."/>
            <person name="Kang M.S."/>
            <person name="Kim J.Y."/>
            <person name="Jang J.H."/>
            <person name="Kim M.K."/>
        </authorList>
    </citation>
    <scope>NUCLEOTIDE SEQUENCE [LARGE SCALE GENOMIC DNA]</scope>
    <source>
        <strain evidence="9 10">KCTC 52873</strain>
    </source>
</reference>
<feature type="domain" description="MobA-like NTP transferase" evidence="8">
    <location>
        <begin position="1"/>
        <end position="132"/>
    </location>
</feature>
<dbReference type="PANTHER" id="PTHR19136:SF81">
    <property type="entry name" value="MOLYBDENUM COFACTOR GUANYLYLTRANSFERASE"/>
    <property type="match status" value="1"/>
</dbReference>
<organism evidence="9 10">
    <name type="scientific">Adhaeribacter swui</name>
    <dbReference type="NCBI Taxonomy" id="2086471"/>
    <lineage>
        <taxon>Bacteria</taxon>
        <taxon>Pseudomonadati</taxon>
        <taxon>Bacteroidota</taxon>
        <taxon>Cytophagia</taxon>
        <taxon>Cytophagales</taxon>
        <taxon>Hymenobacteraceae</taxon>
        <taxon>Adhaeribacter</taxon>
    </lineage>
</organism>
<dbReference type="EMBL" id="CP055156">
    <property type="protein sequence ID" value="QNF35820.1"/>
    <property type="molecule type" value="Genomic_DNA"/>
</dbReference>
<dbReference type="InterPro" id="IPR013482">
    <property type="entry name" value="Molybde_CF_guanTrfase"/>
</dbReference>
<proteinExistence type="predicted"/>
<keyword evidence="10" id="KW-1185">Reference proteome</keyword>
<evidence type="ECO:0000256" key="7">
    <source>
        <dbReference type="ARBA" id="ARBA00023150"/>
    </source>
</evidence>
<dbReference type="CDD" id="cd02503">
    <property type="entry name" value="MobA"/>
    <property type="match status" value="1"/>
</dbReference>
<evidence type="ECO:0000256" key="3">
    <source>
        <dbReference type="ARBA" id="ARBA00022723"/>
    </source>
</evidence>
<keyword evidence="7" id="KW-0501">Molybdenum cofactor biosynthesis</keyword>
<dbReference type="SUPFAM" id="SSF53448">
    <property type="entry name" value="Nucleotide-diphospho-sugar transferases"/>
    <property type="match status" value="1"/>
</dbReference>
<dbReference type="Gene3D" id="3.90.550.10">
    <property type="entry name" value="Spore Coat Polysaccharide Biosynthesis Protein SpsA, Chain A"/>
    <property type="match status" value="1"/>
</dbReference>
<dbReference type="InterPro" id="IPR029044">
    <property type="entry name" value="Nucleotide-diphossugar_trans"/>
</dbReference>
<evidence type="ECO:0000256" key="5">
    <source>
        <dbReference type="ARBA" id="ARBA00022842"/>
    </source>
</evidence>
<sequence length="179" mass="20197">MQSDKGLLRYHDRDQRTHVYQMLSSICSNTFVSCNASQAAELEGKLPYLEDRFLNLGPKGGILTALQHDPNAAWLAVACDLPFLSKETLDYLVQHRDPTKMATAFYDSDGKFPEPLLTIWEPRSFSSLLQFLSLGYSCPRKALINSDVKLLTIPDAEELRNVNDPQAYKEALTDLSQQK</sequence>
<dbReference type="AlphaFoldDB" id="A0A7G7GF86"/>
<evidence type="ECO:0000259" key="8">
    <source>
        <dbReference type="Pfam" id="PF12804"/>
    </source>
</evidence>
<gene>
    <name evidence="9" type="ORF">HUW51_12045</name>
</gene>
<keyword evidence="6" id="KW-0342">GTP-binding</keyword>
<dbReference type="PROSITE" id="PS51257">
    <property type="entry name" value="PROKAR_LIPOPROTEIN"/>
    <property type="match status" value="1"/>
</dbReference>
<dbReference type="GO" id="GO:0046872">
    <property type="term" value="F:metal ion binding"/>
    <property type="evidence" value="ECO:0007669"/>
    <property type="project" value="UniProtKB-KW"/>
</dbReference>
<accession>A0A7G7GF86</accession>
<evidence type="ECO:0000256" key="1">
    <source>
        <dbReference type="ARBA" id="ARBA00022490"/>
    </source>
</evidence>
<keyword evidence="2 9" id="KW-0808">Transferase</keyword>
<keyword evidence="1" id="KW-0963">Cytoplasm</keyword>
<dbReference type="InterPro" id="IPR025877">
    <property type="entry name" value="MobA-like_NTP_Trfase"/>
</dbReference>